<keyword evidence="9" id="KW-1185">Reference proteome</keyword>
<dbReference type="PANTHER" id="PTHR11352">
    <property type="entry name" value="PROLIFERATING CELL NUCLEAR ANTIGEN"/>
    <property type="match status" value="1"/>
</dbReference>
<dbReference type="Pfam" id="PF00705">
    <property type="entry name" value="PCNA_N"/>
    <property type="match status" value="1"/>
</dbReference>
<dbReference type="GO" id="GO:0030337">
    <property type="term" value="F:DNA polymerase processivity factor activity"/>
    <property type="evidence" value="ECO:0007669"/>
    <property type="project" value="InterPro"/>
</dbReference>
<dbReference type="GO" id="GO:0006275">
    <property type="term" value="P:regulation of DNA replication"/>
    <property type="evidence" value="ECO:0007669"/>
    <property type="project" value="InterPro"/>
</dbReference>
<dbReference type="GO" id="GO:0006272">
    <property type="term" value="P:leading strand elongation"/>
    <property type="evidence" value="ECO:0007669"/>
    <property type="project" value="TreeGrafter"/>
</dbReference>
<evidence type="ECO:0000313" key="9">
    <source>
        <dbReference type="Proteomes" id="UP000014978"/>
    </source>
</evidence>
<dbReference type="PANTHER" id="PTHR11352:SF0">
    <property type="entry name" value="PROLIFERATING CELL NUCLEAR ANTIGEN"/>
    <property type="match status" value="1"/>
</dbReference>
<dbReference type="PRINTS" id="PR00339">
    <property type="entry name" value="PCNACYCLIN"/>
</dbReference>
<dbReference type="OrthoDB" id="534348at2759"/>
<gene>
    <name evidence="8" type="ORF">SLOPH_1487</name>
</gene>
<feature type="domain" description="Proliferating cell nuclear antigen PCNA N-terminal" evidence="6">
    <location>
        <begin position="52"/>
        <end position="167"/>
    </location>
</feature>
<dbReference type="STRING" id="1358809.S7XRB2"/>
<proteinExistence type="inferred from homology"/>
<comment type="similarity">
    <text evidence="1 4">Belongs to the PCNA family.</text>
</comment>
<dbReference type="AlphaFoldDB" id="S7XRB2"/>
<dbReference type="HOGENOM" id="CLU_043978_3_0_1"/>
<reference evidence="9" key="1">
    <citation type="journal article" date="2013" name="PLoS Genet.">
        <title>The genome of Spraguea lophii and the basis of host-microsporidian interactions.</title>
        <authorList>
            <person name="Campbell S.E."/>
            <person name="Williams T.A."/>
            <person name="Yousuf A."/>
            <person name="Soanes D.M."/>
            <person name="Paszkiewicz K.H."/>
            <person name="Williams B.A.P."/>
        </authorList>
    </citation>
    <scope>NUCLEOTIDE SEQUENCE [LARGE SCALE GENOMIC DNA]</scope>
    <source>
        <strain evidence="9">42_110</strain>
    </source>
</reference>
<feature type="region of interest" description="Disordered" evidence="5">
    <location>
        <begin position="17"/>
        <end position="39"/>
    </location>
</feature>
<dbReference type="InParanoid" id="S7XRB2"/>
<evidence type="ECO:0000256" key="5">
    <source>
        <dbReference type="SAM" id="MobiDB-lite"/>
    </source>
</evidence>
<evidence type="ECO:0000259" key="6">
    <source>
        <dbReference type="Pfam" id="PF00705"/>
    </source>
</evidence>
<evidence type="ECO:0000256" key="1">
    <source>
        <dbReference type="ARBA" id="ARBA00010462"/>
    </source>
</evidence>
<keyword evidence="2 4" id="KW-0238">DNA-binding</keyword>
<keyword evidence="3" id="KW-0539">Nucleus</keyword>
<organism evidence="8 9">
    <name type="scientific">Spraguea lophii (strain 42_110)</name>
    <name type="common">Microsporidian parasite</name>
    <dbReference type="NCBI Taxonomy" id="1358809"/>
    <lineage>
        <taxon>Eukaryota</taxon>
        <taxon>Fungi</taxon>
        <taxon>Fungi incertae sedis</taxon>
        <taxon>Microsporidia</taxon>
        <taxon>Spragueidae</taxon>
        <taxon>Spraguea</taxon>
    </lineage>
</organism>
<evidence type="ECO:0000259" key="7">
    <source>
        <dbReference type="Pfam" id="PF02747"/>
    </source>
</evidence>
<dbReference type="InterPro" id="IPR000730">
    <property type="entry name" value="Pr_cel_nuc_antig"/>
</dbReference>
<comment type="function">
    <text evidence="3">This protein is an auxiliary protein of DNA polymerase delta and is involved in the control of eukaryotic DNA replication by increasing the polymerase's processivity during elongation of the leading strand.</text>
</comment>
<dbReference type="FunCoup" id="S7XRB2">
    <property type="interactions" value="294"/>
</dbReference>
<evidence type="ECO:0000256" key="3">
    <source>
        <dbReference type="RuleBase" id="RU000641"/>
    </source>
</evidence>
<dbReference type="InterPro" id="IPR022648">
    <property type="entry name" value="Pr_cel_nuc_antig_N"/>
</dbReference>
<sequence>MFELHIDAVIPLDKEERLKNKKRKPSQSEDNNEDNSIMDTYEKDTHNNVISKISMFRKILEPLGDMVDDVELRLSSSGINVQVMDSMRVAMANIFIPSTLFDNYRCDRNMILGIKIKEFLKILKINDNTSNSLHMHCIDEPTEITICFNSTTHSLTYTLKLFQFDIENYNFPAQKFEIEVQMDGSEFLKAPKYIGNYAEFLQIEVNKDKVEFKQKGDIIQANLELKSQSTGNDKVKIKVNNNVIDMNNEQGDGETENNDNNEMADYNNINIIKEIPIKYVGYFVKAVQQFDTLNICMGRPNPVYFELTMKDDGYFRYFVAPKVED</sequence>
<name>S7XRB2_SPRLO</name>
<dbReference type="CDD" id="cd00577">
    <property type="entry name" value="PCNA"/>
    <property type="match status" value="1"/>
</dbReference>
<dbReference type="InterPro" id="IPR022649">
    <property type="entry name" value="Pr_cel_nuc_antig_C"/>
</dbReference>
<dbReference type="GO" id="GO:0003677">
    <property type="term" value="F:DNA binding"/>
    <property type="evidence" value="ECO:0007669"/>
    <property type="project" value="UniProtKB-KW"/>
</dbReference>
<evidence type="ECO:0000313" key="8">
    <source>
        <dbReference type="EMBL" id="EPR78508.1"/>
    </source>
</evidence>
<accession>S7XRB2</accession>
<dbReference type="OMA" id="EMKLINM"/>
<evidence type="ECO:0000256" key="2">
    <source>
        <dbReference type="ARBA" id="ARBA00023125"/>
    </source>
</evidence>
<evidence type="ECO:0000256" key="4">
    <source>
        <dbReference type="RuleBase" id="RU003671"/>
    </source>
</evidence>
<comment type="subcellular location">
    <subcellularLocation>
        <location evidence="3">Nucleus</location>
    </subcellularLocation>
</comment>
<comment type="caution">
    <text evidence="8">The sequence shown here is derived from an EMBL/GenBank/DDBJ whole genome shotgun (WGS) entry which is preliminary data.</text>
</comment>
<dbReference type="GO" id="GO:0005634">
    <property type="term" value="C:nucleus"/>
    <property type="evidence" value="ECO:0007669"/>
    <property type="project" value="UniProtKB-SubCell"/>
</dbReference>
<protein>
    <recommendedName>
        <fullName evidence="3">DNA sliding clamp PCNA</fullName>
    </recommendedName>
</protein>
<dbReference type="VEuPathDB" id="MicrosporidiaDB:SLOPH_1487"/>
<dbReference type="InterPro" id="IPR046938">
    <property type="entry name" value="DNA_clamp_sf"/>
</dbReference>
<dbReference type="SUPFAM" id="SSF55979">
    <property type="entry name" value="DNA clamp"/>
    <property type="match status" value="2"/>
</dbReference>
<dbReference type="Proteomes" id="UP000014978">
    <property type="component" value="Unassembled WGS sequence"/>
</dbReference>
<dbReference type="NCBIfam" id="TIGR00590">
    <property type="entry name" value="pcna"/>
    <property type="match status" value="1"/>
</dbReference>
<dbReference type="Gene3D" id="3.70.10.10">
    <property type="match status" value="1"/>
</dbReference>
<dbReference type="EMBL" id="ATCN01000738">
    <property type="protein sequence ID" value="EPR78508.1"/>
    <property type="molecule type" value="Genomic_DNA"/>
</dbReference>
<feature type="domain" description="Proliferating cell nuclear antigen PCNA C-terminal" evidence="7">
    <location>
        <begin position="172"/>
        <end position="241"/>
    </location>
</feature>
<keyword evidence="4" id="KW-0235">DNA replication</keyword>
<dbReference type="Pfam" id="PF02747">
    <property type="entry name" value="PCNA_C"/>
    <property type="match status" value="1"/>
</dbReference>